<dbReference type="GO" id="GO:0016260">
    <property type="term" value="P:selenocysteine biosynthetic process"/>
    <property type="evidence" value="ECO:0007669"/>
    <property type="project" value="TreeGrafter"/>
</dbReference>
<evidence type="ECO:0000259" key="7">
    <source>
        <dbReference type="Pfam" id="PF02769"/>
    </source>
</evidence>
<dbReference type="Gene3D" id="3.30.1330.10">
    <property type="entry name" value="PurM-like, N-terminal domain"/>
    <property type="match status" value="1"/>
</dbReference>
<dbReference type="CDD" id="cd02195">
    <property type="entry name" value="SelD"/>
    <property type="match status" value="1"/>
</dbReference>
<evidence type="ECO:0000256" key="1">
    <source>
        <dbReference type="ARBA" id="ARBA00022679"/>
    </source>
</evidence>
<dbReference type="InterPro" id="IPR036921">
    <property type="entry name" value="PurM-like_N_sf"/>
</dbReference>
<dbReference type="PANTHER" id="PTHR10256:SF0">
    <property type="entry name" value="INACTIVE SELENIDE, WATER DIKINASE-LIKE PROTEIN-RELATED"/>
    <property type="match status" value="1"/>
</dbReference>
<feature type="non-terminal residue" evidence="8">
    <location>
        <position position="1"/>
    </location>
</feature>
<keyword evidence="4" id="KW-0067">ATP-binding</keyword>
<keyword evidence="5" id="KW-0711">Selenium</keyword>
<keyword evidence="1 8" id="KW-0808">Transferase</keyword>
<dbReference type="PANTHER" id="PTHR10256">
    <property type="entry name" value="SELENIDE, WATER DIKINASE"/>
    <property type="match status" value="1"/>
</dbReference>
<protein>
    <submittedName>
        <fullName evidence="8">Selenide, water dikinase SelD</fullName>
        <ecNumber evidence="8">2.7.9.3</ecNumber>
    </submittedName>
</protein>
<organism evidence="8">
    <name type="scientific">Desulfofervidus auxilii</name>
    <dbReference type="NCBI Taxonomy" id="1621989"/>
    <lineage>
        <taxon>Bacteria</taxon>
        <taxon>Pseudomonadati</taxon>
        <taxon>Thermodesulfobacteriota</taxon>
        <taxon>Candidatus Desulfofervidia</taxon>
        <taxon>Candidatus Desulfofervidales</taxon>
        <taxon>Candidatus Desulfofervidaceae</taxon>
        <taxon>Candidatus Desulfofervidus</taxon>
    </lineage>
</organism>
<dbReference type="SUPFAM" id="SSF56042">
    <property type="entry name" value="PurM C-terminal domain-like"/>
    <property type="match status" value="1"/>
</dbReference>
<keyword evidence="3" id="KW-0418">Kinase</keyword>
<comment type="caution">
    <text evidence="8">The sequence shown here is derived from an EMBL/GenBank/DDBJ whole genome shotgun (WGS) entry which is preliminary data.</text>
</comment>
<feature type="domain" description="PurM-like C-terminal" evidence="7">
    <location>
        <begin position="100"/>
        <end position="273"/>
    </location>
</feature>
<dbReference type="EC" id="2.7.9.3" evidence="8"/>
<keyword evidence="2" id="KW-0547">Nucleotide-binding</keyword>
<dbReference type="GO" id="GO:0005524">
    <property type="term" value="F:ATP binding"/>
    <property type="evidence" value="ECO:0007669"/>
    <property type="project" value="UniProtKB-KW"/>
</dbReference>
<dbReference type="EMBL" id="DRBS01000233">
    <property type="protein sequence ID" value="HDD44406.1"/>
    <property type="molecule type" value="Genomic_DNA"/>
</dbReference>
<dbReference type="Pfam" id="PF02769">
    <property type="entry name" value="AIRS_C"/>
    <property type="match status" value="1"/>
</dbReference>
<dbReference type="GO" id="GO:0004756">
    <property type="term" value="F:selenide, water dikinase activity"/>
    <property type="evidence" value="ECO:0007669"/>
    <property type="project" value="UniProtKB-EC"/>
</dbReference>
<name>A0A7C0Y315_DESA2</name>
<accession>A0A7C0Y315</accession>
<feature type="domain" description="PurM-like N-terminal" evidence="6">
    <location>
        <begin position="2"/>
        <end position="88"/>
    </location>
</feature>
<dbReference type="Gene3D" id="3.90.650.10">
    <property type="entry name" value="PurM-like C-terminal domain"/>
    <property type="match status" value="1"/>
</dbReference>
<evidence type="ECO:0000313" key="8">
    <source>
        <dbReference type="EMBL" id="HDD44406.1"/>
    </source>
</evidence>
<dbReference type="GO" id="GO:0005737">
    <property type="term" value="C:cytoplasm"/>
    <property type="evidence" value="ECO:0007669"/>
    <property type="project" value="TreeGrafter"/>
</dbReference>
<reference evidence="8" key="1">
    <citation type="journal article" date="2020" name="mSystems">
        <title>Genome- and Community-Level Interaction Insights into Carbon Utilization and Element Cycling Functions of Hydrothermarchaeota in Hydrothermal Sediment.</title>
        <authorList>
            <person name="Zhou Z."/>
            <person name="Liu Y."/>
            <person name="Xu W."/>
            <person name="Pan J."/>
            <person name="Luo Z.H."/>
            <person name="Li M."/>
        </authorList>
    </citation>
    <scope>NUCLEOTIDE SEQUENCE [LARGE SCALE GENOMIC DNA]</scope>
    <source>
        <strain evidence="8">HyVt-233</strain>
    </source>
</reference>
<proteinExistence type="predicted"/>
<dbReference type="InterPro" id="IPR036676">
    <property type="entry name" value="PurM-like_C_sf"/>
</dbReference>
<dbReference type="InterPro" id="IPR004536">
    <property type="entry name" value="SPS/SelD"/>
</dbReference>
<gene>
    <name evidence="8" type="primary">selD</name>
    <name evidence="8" type="ORF">ENG63_06065</name>
</gene>
<sequence length="281" mass="30175">FTPIVDDPYFFGQIAAANALSDVYAMGGKPLTAMNIVCFPAKEVSKDILKEILHGGLDKIHEAGAILVGGHSVEDPEIKYGLSVTGIVHPKKILTNAGAKVGDILILTKPIGIGVIATAIKANLASYEAIKKLINIAATLNDKVTKVMHFFSIHACTDVTGFGLAGHLLEMAIASKKEIEIWAENVPIIPEALEYASMGLIPAGSYANKHFCENLVEINEKIPLPKIDLLFDAQTSGGLIIALPEKEANNCLKRLKEEGIKEANIIGQVLKEHQKGKIKII</sequence>
<dbReference type="Proteomes" id="UP000886289">
    <property type="component" value="Unassembled WGS sequence"/>
</dbReference>
<evidence type="ECO:0000256" key="2">
    <source>
        <dbReference type="ARBA" id="ARBA00022741"/>
    </source>
</evidence>
<dbReference type="AlphaFoldDB" id="A0A7C0Y315"/>
<dbReference type="SUPFAM" id="SSF55326">
    <property type="entry name" value="PurM N-terminal domain-like"/>
    <property type="match status" value="1"/>
</dbReference>
<dbReference type="NCBIfam" id="TIGR00476">
    <property type="entry name" value="selD"/>
    <property type="match status" value="1"/>
</dbReference>
<evidence type="ECO:0000256" key="3">
    <source>
        <dbReference type="ARBA" id="ARBA00022777"/>
    </source>
</evidence>
<evidence type="ECO:0000256" key="5">
    <source>
        <dbReference type="ARBA" id="ARBA00023266"/>
    </source>
</evidence>
<evidence type="ECO:0000259" key="6">
    <source>
        <dbReference type="Pfam" id="PF00586"/>
    </source>
</evidence>
<dbReference type="InterPro" id="IPR016188">
    <property type="entry name" value="PurM-like_N"/>
</dbReference>
<dbReference type="PIRSF" id="PIRSF036407">
    <property type="entry name" value="Selenphspht_syn"/>
    <property type="match status" value="1"/>
</dbReference>
<dbReference type="Pfam" id="PF00586">
    <property type="entry name" value="AIRS"/>
    <property type="match status" value="1"/>
</dbReference>
<dbReference type="InterPro" id="IPR010918">
    <property type="entry name" value="PurM-like_C_dom"/>
</dbReference>
<evidence type="ECO:0000256" key="4">
    <source>
        <dbReference type="ARBA" id="ARBA00022840"/>
    </source>
</evidence>